<dbReference type="PROSITE" id="PS00081">
    <property type="entry name" value="LIPOXYGENASE_2"/>
    <property type="match status" value="1"/>
</dbReference>
<comment type="caution">
    <text evidence="5">Lacks conserved residue(s) required for the propagation of feature annotation.</text>
</comment>
<name>A0A9Q1HGF7_HOLLE</name>
<dbReference type="InterPro" id="IPR013819">
    <property type="entry name" value="LipOase_C"/>
</dbReference>
<dbReference type="GO" id="GO:0046872">
    <property type="term" value="F:metal ion binding"/>
    <property type="evidence" value="ECO:0007669"/>
    <property type="project" value="UniProtKB-KW"/>
</dbReference>
<dbReference type="InterPro" id="IPR001024">
    <property type="entry name" value="PLAT/LH2_dom"/>
</dbReference>
<dbReference type="InterPro" id="IPR036392">
    <property type="entry name" value="PLAT/LH2_dom_sf"/>
</dbReference>
<evidence type="ECO:0000259" key="7">
    <source>
        <dbReference type="PROSITE" id="PS51393"/>
    </source>
</evidence>
<dbReference type="Pfam" id="PF00305">
    <property type="entry name" value="Lipoxygenase"/>
    <property type="match status" value="1"/>
</dbReference>
<dbReference type="InterPro" id="IPR036226">
    <property type="entry name" value="LipOase_C_sf"/>
</dbReference>
<evidence type="ECO:0000313" key="9">
    <source>
        <dbReference type="Proteomes" id="UP001152320"/>
    </source>
</evidence>
<organism evidence="8 9">
    <name type="scientific">Holothuria leucospilota</name>
    <name type="common">Black long sea cucumber</name>
    <name type="synonym">Mertensiothuria leucospilota</name>
    <dbReference type="NCBI Taxonomy" id="206669"/>
    <lineage>
        <taxon>Eukaryota</taxon>
        <taxon>Metazoa</taxon>
        <taxon>Echinodermata</taxon>
        <taxon>Eleutherozoa</taxon>
        <taxon>Echinozoa</taxon>
        <taxon>Holothuroidea</taxon>
        <taxon>Aspidochirotacea</taxon>
        <taxon>Aspidochirotida</taxon>
        <taxon>Holothuriidae</taxon>
        <taxon>Holothuria</taxon>
    </lineage>
</organism>
<gene>
    <name evidence="8" type="ORF">HOLleu_01459</name>
</gene>
<dbReference type="AlphaFoldDB" id="A0A9Q1HGF7"/>
<reference evidence="8" key="1">
    <citation type="submission" date="2021-10" db="EMBL/GenBank/DDBJ databases">
        <title>Tropical sea cucumber genome reveals ecological adaptation and Cuvierian tubules defense mechanism.</title>
        <authorList>
            <person name="Chen T."/>
        </authorList>
    </citation>
    <scope>NUCLEOTIDE SEQUENCE</scope>
    <source>
        <strain evidence="8">Nanhai2018</strain>
        <tissue evidence="8">Muscle</tissue>
    </source>
</reference>
<dbReference type="PRINTS" id="PR00087">
    <property type="entry name" value="LIPOXYGENASE"/>
</dbReference>
<evidence type="ECO:0000256" key="4">
    <source>
        <dbReference type="ARBA" id="ARBA00023098"/>
    </source>
</evidence>
<dbReference type="OrthoDB" id="407298at2759"/>
<evidence type="ECO:0000256" key="5">
    <source>
        <dbReference type="PROSITE-ProRule" id="PRU00152"/>
    </source>
</evidence>
<evidence type="ECO:0000256" key="3">
    <source>
        <dbReference type="ARBA" id="ARBA00023002"/>
    </source>
</evidence>
<dbReference type="PROSITE" id="PS51393">
    <property type="entry name" value="LIPOXYGENASE_3"/>
    <property type="match status" value="1"/>
</dbReference>
<keyword evidence="2" id="KW-0223">Dioxygenase</keyword>
<feature type="domain" description="Lipoxygenase" evidence="7">
    <location>
        <begin position="128"/>
        <end position="679"/>
    </location>
</feature>
<dbReference type="Pfam" id="PF01477">
    <property type="entry name" value="PLAT"/>
    <property type="match status" value="1"/>
</dbReference>
<dbReference type="PANTHER" id="PTHR11771">
    <property type="entry name" value="LIPOXYGENASE"/>
    <property type="match status" value="1"/>
</dbReference>
<dbReference type="Proteomes" id="UP001152320">
    <property type="component" value="Chromosome 1"/>
</dbReference>
<keyword evidence="9" id="KW-1185">Reference proteome</keyword>
<accession>A0A9Q1HGF7</accession>
<dbReference type="CDD" id="cd00113">
    <property type="entry name" value="PLAT"/>
    <property type="match status" value="1"/>
</dbReference>
<dbReference type="SUPFAM" id="SSF48484">
    <property type="entry name" value="Lipoxigenase"/>
    <property type="match status" value="1"/>
</dbReference>
<protein>
    <submittedName>
        <fullName evidence="8">Arachidonate 5-lipoxygenase</fullName>
    </submittedName>
</protein>
<evidence type="ECO:0000256" key="2">
    <source>
        <dbReference type="ARBA" id="ARBA00022964"/>
    </source>
</evidence>
<proteinExistence type="predicted"/>
<dbReference type="Gene3D" id="2.40.180.10">
    <property type="entry name" value="Catalase core domain"/>
    <property type="match status" value="1"/>
</dbReference>
<dbReference type="GO" id="GO:0016702">
    <property type="term" value="F:oxidoreductase activity, acting on single donors with incorporation of molecular oxygen, incorporation of two atoms of oxygen"/>
    <property type="evidence" value="ECO:0007669"/>
    <property type="project" value="InterPro"/>
</dbReference>
<evidence type="ECO:0000259" key="6">
    <source>
        <dbReference type="PROSITE" id="PS50095"/>
    </source>
</evidence>
<sequence length="679" mass="77665">MGALFSAIGRITHRYSEERGFIVSVKTGDTINKGTKAVVKIAFVNADGLLSSDHTLNAVFKKHFKGGAIDHFDIPRIPNFDCVKQIDLCRINRGLNDRWYVEWVKVKSCQTGIEYVFPIHRWVPGNQRLRIEEFDAALPQNDSRGSTRSEEIQRKRREYECEVKIKGWLPEAKTLPKDENFSAPYLLDLGFTGFGLEQDLEDQTGCGEWLHFDEILHYYNNDTVPRPPCISFWQTDSAFGRQRLNHCNPGQIRLCTGIPEGFAVNQNTLPRGLLEEFTLLEALEKKKLFIVDYKVLKNLHHTKKTVCAPIALFFLNKEDQLMPVAIQLFQDHSDDNPVFYPTDNYMTWLFAKMWFNNSDASFHQSCSHLGFTHLIMEAACLATHRSLSPSHPIFRLLAPHFLFLLAINSLALGKLVNVGGWVDTSMSIGRDGMFEIMTRQLKNWRLDVDGTLPEDLKQRGVEDENTLPNYFYRDDGMALYKAIRKYVKEVVDGFYSSADDIRQDKEIQAWWCCLKDPYEEGGVGIPGVHGWDKDKDKFHKKDLVNICTSLIFIGSAQHAAVNFGQYDDYGYPPFYPSILNGDPPSDKSMRTKDDIEKALPSEKTTLGILKITKLLSTRATQPLGNFEVQYLYDPNSVRAADNLRRELIEIGRGIDERNKMIPYPHTYLRPLDIPNAISI</sequence>
<dbReference type="InterPro" id="IPR020834">
    <property type="entry name" value="LipOase_CS"/>
</dbReference>
<comment type="caution">
    <text evidence="8">The sequence shown here is derived from an EMBL/GenBank/DDBJ whole genome shotgun (WGS) entry which is preliminary data.</text>
</comment>
<keyword evidence="3" id="KW-0560">Oxidoreductase</keyword>
<dbReference type="Gene3D" id="1.20.245.10">
    <property type="entry name" value="Lipoxygenase-1, Domain 5"/>
    <property type="match status" value="1"/>
</dbReference>
<evidence type="ECO:0000313" key="8">
    <source>
        <dbReference type="EMBL" id="KAJ8048942.1"/>
    </source>
</evidence>
<dbReference type="EMBL" id="JAIZAY010000001">
    <property type="protein sequence ID" value="KAJ8048942.1"/>
    <property type="molecule type" value="Genomic_DNA"/>
</dbReference>
<dbReference type="Gene3D" id="3.10.450.60">
    <property type="match status" value="1"/>
</dbReference>
<dbReference type="GO" id="GO:0034440">
    <property type="term" value="P:lipid oxidation"/>
    <property type="evidence" value="ECO:0007669"/>
    <property type="project" value="InterPro"/>
</dbReference>
<dbReference type="InterPro" id="IPR000907">
    <property type="entry name" value="LipOase"/>
</dbReference>
<keyword evidence="1" id="KW-0479">Metal-binding</keyword>
<evidence type="ECO:0000256" key="1">
    <source>
        <dbReference type="ARBA" id="ARBA00022723"/>
    </source>
</evidence>
<keyword evidence="4" id="KW-0443">Lipid metabolism</keyword>
<dbReference type="SUPFAM" id="SSF49723">
    <property type="entry name" value="Lipase/lipooxygenase domain (PLAT/LH2 domain)"/>
    <property type="match status" value="1"/>
</dbReference>
<feature type="domain" description="PLAT" evidence="6">
    <location>
        <begin position="19"/>
        <end position="137"/>
    </location>
</feature>
<dbReference type="PROSITE" id="PS50095">
    <property type="entry name" value="PLAT"/>
    <property type="match status" value="1"/>
</dbReference>